<dbReference type="EMBL" id="CP035807">
    <property type="protein sequence ID" value="QEN05456.1"/>
    <property type="molecule type" value="Genomic_DNA"/>
</dbReference>
<sequence>MLADLIEKIMTLIGGKDDPNSKNKKLIKEIKKSLKKSNKLFNVKKDEVTSTLAQFFYNLYKIVGPFNDILSNIDSSKAFKRMIVESYMSEKQLEAVDRLTGDEINKRLLSSKNVKLTASQVQKEIIGLVSSFSSELTNQINESYNLLLIFRDLSCFNYYFLLKKFDSRLPNYDFVYKPSFSDISASYVSEDLKDFLEILQIFNASNNWKEIFVILEKYRSNMSIDIKSWNKVLRSIQDIKSSNILLNIVKVVDENPYYEVKSTYNDNSIVEDYIKVIRDDAEEALKGVLKQKKEQAIGKYIEMIFGDVGSVERNKYYTKHANITYEKKELEGYTYVDPINYLRAYFLDYFKTETKPVIEVLLIQGQWATHVTSQEFSEAFHKIQEFLPKTIELDSSLADEEPVGARIKTMLRKSGKDMIAKNALDSEIKTVNKQAKIIVEGSVQNLIILGNVIKAILEEFKSGKVEAIINWKELQNTQEEPLEEMMLRTYKKLFYMVQLIQQTLKGI</sequence>
<protein>
    <submittedName>
        <fullName evidence="1">Uncharacterized protein</fullName>
    </submittedName>
</protein>
<dbReference type="KEGG" id="sper:EW093_12275"/>
<proteinExistence type="predicted"/>
<dbReference type="OrthoDB" id="349962at2"/>
<organism evidence="1 2">
    <name type="scientific">Thiospirochaeta perfilievii</name>
    <dbReference type="NCBI Taxonomy" id="252967"/>
    <lineage>
        <taxon>Bacteria</taxon>
        <taxon>Pseudomonadati</taxon>
        <taxon>Spirochaetota</taxon>
        <taxon>Spirochaetia</taxon>
        <taxon>Spirochaetales</taxon>
        <taxon>Spirochaetaceae</taxon>
        <taxon>Thiospirochaeta</taxon>
    </lineage>
</organism>
<name>A0A5C1QFZ4_9SPIO</name>
<reference evidence="1 2" key="1">
    <citation type="submission" date="2019-02" db="EMBL/GenBank/DDBJ databases">
        <authorList>
            <person name="Fomenkov A."/>
            <person name="Dubinina G."/>
            <person name="Grabovich M."/>
            <person name="Vincze T."/>
            <person name="Roberts R.J."/>
        </authorList>
    </citation>
    <scope>NUCLEOTIDE SEQUENCE [LARGE SCALE GENOMIC DNA]</scope>
    <source>
        <strain evidence="1 2">P</strain>
    </source>
</reference>
<dbReference type="RefSeq" id="WP_149568694.1">
    <property type="nucleotide sequence ID" value="NZ_CP035807.1"/>
</dbReference>
<reference evidence="1 2" key="2">
    <citation type="submission" date="2019-09" db="EMBL/GenBank/DDBJ databases">
        <title>Complete Genome Sequence and Methylome Analysis of free living Spirochaetas.</title>
        <authorList>
            <person name="Leshcheva N."/>
            <person name="Mikheeva N."/>
        </authorList>
    </citation>
    <scope>NUCLEOTIDE SEQUENCE [LARGE SCALE GENOMIC DNA]</scope>
    <source>
        <strain evidence="1 2">P</strain>
    </source>
</reference>
<keyword evidence="2" id="KW-1185">Reference proteome</keyword>
<dbReference type="AlphaFoldDB" id="A0A5C1QFZ4"/>
<dbReference type="Pfam" id="PF17239">
    <property type="entry name" value="DUF5312"/>
    <property type="match status" value="1"/>
</dbReference>
<dbReference type="Proteomes" id="UP000323824">
    <property type="component" value="Chromosome"/>
</dbReference>
<accession>A0A5C1QFZ4</accession>
<evidence type="ECO:0000313" key="2">
    <source>
        <dbReference type="Proteomes" id="UP000323824"/>
    </source>
</evidence>
<gene>
    <name evidence="1" type="ORF">EW093_12275</name>
</gene>
<dbReference type="InterPro" id="IPR035196">
    <property type="entry name" value="DUF5312"/>
</dbReference>
<evidence type="ECO:0000313" key="1">
    <source>
        <dbReference type="EMBL" id="QEN05456.1"/>
    </source>
</evidence>